<dbReference type="OrthoDB" id="663842at2"/>
<evidence type="ECO:0000313" key="3">
    <source>
        <dbReference type="Proteomes" id="UP000005631"/>
    </source>
</evidence>
<dbReference type="STRING" id="926562.Oweho_0891"/>
<name>G8R2U7_OWEHD</name>
<dbReference type="Proteomes" id="UP000005631">
    <property type="component" value="Chromosome"/>
</dbReference>
<evidence type="ECO:0000256" key="1">
    <source>
        <dbReference type="SAM" id="SignalP"/>
    </source>
</evidence>
<keyword evidence="3" id="KW-1185">Reference proteome</keyword>
<feature type="chain" id="PRO_5003514207" description="Tetratricopeptide repeat protein" evidence="1">
    <location>
        <begin position="24"/>
        <end position="163"/>
    </location>
</feature>
<gene>
    <name evidence="2" type="ordered locus">Oweho_0891</name>
</gene>
<sequence length="163" mass="18215">MKNWLYVLLVSVFAFLNSNTAWCQNAVELGDLYEQLSGESEEGLALLLEKIGEPDNNRERASKGVLLMKFAAFQSGPGDKLSTFKEGHTLLENAISKEPENSEYLFFRLLIQENAPRILGYSDNIEADASKIRESYNGLSQELKNAILAYSKTSKALNSEDLD</sequence>
<evidence type="ECO:0000313" key="2">
    <source>
        <dbReference type="EMBL" id="AEV31902.1"/>
    </source>
</evidence>
<evidence type="ECO:0008006" key="4">
    <source>
        <dbReference type="Google" id="ProtNLM"/>
    </source>
</evidence>
<dbReference type="AlphaFoldDB" id="G8R2U7"/>
<dbReference type="EMBL" id="CP003156">
    <property type="protein sequence ID" value="AEV31902.1"/>
    <property type="molecule type" value="Genomic_DNA"/>
</dbReference>
<accession>G8R2U7</accession>
<proteinExistence type="predicted"/>
<dbReference type="KEGG" id="oho:Oweho_0891"/>
<reference evidence="2 3" key="1">
    <citation type="journal article" date="2012" name="Stand. Genomic Sci.">
        <title>Genome sequence of the orange-pigmented seawater bacterium Owenweeksia hongkongensis type strain (UST20020801(T)).</title>
        <authorList>
            <person name="Riedel T."/>
            <person name="Held B."/>
            <person name="Nolan M."/>
            <person name="Lucas S."/>
            <person name="Lapidus A."/>
            <person name="Tice H."/>
            <person name="Del Rio T.G."/>
            <person name="Cheng J.F."/>
            <person name="Han C."/>
            <person name="Tapia R."/>
            <person name="Goodwin L.A."/>
            <person name="Pitluck S."/>
            <person name="Liolios K."/>
            <person name="Mavromatis K."/>
            <person name="Pagani I."/>
            <person name="Ivanova N."/>
            <person name="Mikhailova N."/>
            <person name="Pati A."/>
            <person name="Chen A."/>
            <person name="Palaniappan K."/>
            <person name="Rohde M."/>
            <person name="Tindall B.J."/>
            <person name="Detter J.C."/>
            <person name="Goker M."/>
            <person name="Woyke T."/>
            <person name="Bristow J."/>
            <person name="Eisen J.A."/>
            <person name="Markowitz V."/>
            <person name="Hugenholtz P."/>
            <person name="Klenk H.P."/>
            <person name="Kyrpides N.C."/>
        </authorList>
    </citation>
    <scope>NUCLEOTIDE SEQUENCE</scope>
    <source>
        <strain evidence="3">DSM 17368 / JCM 12287 / NRRL B-23963</strain>
    </source>
</reference>
<feature type="signal peptide" evidence="1">
    <location>
        <begin position="1"/>
        <end position="23"/>
    </location>
</feature>
<dbReference type="HOGENOM" id="CLU_129833_1_1_10"/>
<protein>
    <recommendedName>
        <fullName evidence="4">Tetratricopeptide repeat protein</fullName>
    </recommendedName>
</protein>
<keyword evidence="1" id="KW-0732">Signal</keyword>
<organism evidence="2 3">
    <name type="scientific">Owenweeksia hongkongensis (strain DSM 17368 / CIP 108786 / JCM 12287 / NRRL B-23963 / UST20020801)</name>
    <dbReference type="NCBI Taxonomy" id="926562"/>
    <lineage>
        <taxon>Bacteria</taxon>
        <taxon>Pseudomonadati</taxon>
        <taxon>Bacteroidota</taxon>
        <taxon>Flavobacteriia</taxon>
        <taxon>Flavobacteriales</taxon>
        <taxon>Owenweeksiaceae</taxon>
        <taxon>Owenweeksia</taxon>
    </lineage>
</organism>
<dbReference type="RefSeq" id="WP_014201263.1">
    <property type="nucleotide sequence ID" value="NC_016599.1"/>
</dbReference>
<dbReference type="eggNOG" id="ENOG5032YX8">
    <property type="taxonomic scope" value="Bacteria"/>
</dbReference>